<dbReference type="Proteomes" id="UP001363622">
    <property type="component" value="Unassembled WGS sequence"/>
</dbReference>
<accession>A0ABR1L194</accession>
<gene>
    <name evidence="2" type="ORF">IWZ03DRAFT_368286</name>
</gene>
<feature type="chain" id="PRO_5045476542" evidence="1">
    <location>
        <begin position="23"/>
        <end position="129"/>
    </location>
</feature>
<comment type="caution">
    <text evidence="2">The sequence shown here is derived from an EMBL/GenBank/DDBJ whole genome shotgun (WGS) entry which is preliminary data.</text>
</comment>
<keyword evidence="3" id="KW-1185">Reference proteome</keyword>
<name>A0ABR1L194_9PEZI</name>
<sequence length="129" mass="14680">MFRKWCAFRWLLWLQRRDVADGRSVALRKVAMNLDPRSSQTQASSARGPPRYCKSSLLSRELRLSVDPETGALKDGRRQVACFSHAMHSDRRIDHGCCNAVRCNCARQRQDLDVGQFHCASLDSSKGQK</sequence>
<evidence type="ECO:0000256" key="1">
    <source>
        <dbReference type="SAM" id="SignalP"/>
    </source>
</evidence>
<evidence type="ECO:0000313" key="3">
    <source>
        <dbReference type="Proteomes" id="UP001363622"/>
    </source>
</evidence>
<proteinExistence type="predicted"/>
<evidence type="ECO:0000313" key="2">
    <source>
        <dbReference type="EMBL" id="KAK7524842.1"/>
    </source>
</evidence>
<dbReference type="EMBL" id="JBBPHU010000001">
    <property type="protein sequence ID" value="KAK7524842.1"/>
    <property type="molecule type" value="Genomic_DNA"/>
</dbReference>
<protein>
    <submittedName>
        <fullName evidence="2">Uncharacterized protein</fullName>
    </submittedName>
</protein>
<reference evidence="2 3" key="1">
    <citation type="submission" date="2024-04" db="EMBL/GenBank/DDBJ databases">
        <title>Phyllosticta paracitricarpa is synonymous to the EU quarantine fungus P. citricarpa based on phylogenomic analyses.</title>
        <authorList>
            <consortium name="Lawrence Berkeley National Laboratory"/>
            <person name="Van Ingen-Buijs V.A."/>
            <person name="Van Westerhoven A.C."/>
            <person name="Haridas S."/>
            <person name="Skiadas P."/>
            <person name="Martin F."/>
            <person name="Groenewald J.Z."/>
            <person name="Crous P.W."/>
            <person name="Seidl M.F."/>
        </authorList>
    </citation>
    <scope>NUCLEOTIDE SEQUENCE [LARGE SCALE GENOMIC DNA]</scope>
    <source>
        <strain evidence="2 3">CBS 123371</strain>
    </source>
</reference>
<keyword evidence="1" id="KW-0732">Signal</keyword>
<feature type="signal peptide" evidence="1">
    <location>
        <begin position="1"/>
        <end position="22"/>
    </location>
</feature>
<organism evidence="2 3">
    <name type="scientific">Phyllosticta citriasiana</name>
    <dbReference type="NCBI Taxonomy" id="595635"/>
    <lineage>
        <taxon>Eukaryota</taxon>
        <taxon>Fungi</taxon>
        <taxon>Dikarya</taxon>
        <taxon>Ascomycota</taxon>
        <taxon>Pezizomycotina</taxon>
        <taxon>Dothideomycetes</taxon>
        <taxon>Dothideomycetes incertae sedis</taxon>
        <taxon>Botryosphaeriales</taxon>
        <taxon>Phyllostictaceae</taxon>
        <taxon>Phyllosticta</taxon>
    </lineage>
</organism>